<dbReference type="EMBL" id="JABFYL010000014">
    <property type="protein sequence ID" value="NVN49347.1"/>
    <property type="molecule type" value="Genomic_DNA"/>
</dbReference>
<dbReference type="GO" id="GO:0003700">
    <property type="term" value="F:DNA-binding transcription factor activity"/>
    <property type="evidence" value="ECO:0007669"/>
    <property type="project" value="TreeGrafter"/>
</dbReference>
<accession>A0A850PKU0</accession>
<dbReference type="PANTHER" id="PTHR30055">
    <property type="entry name" value="HTH-TYPE TRANSCRIPTIONAL REGULATOR RUTR"/>
    <property type="match status" value="1"/>
</dbReference>
<dbReference type="SUPFAM" id="SSF46689">
    <property type="entry name" value="Homeodomain-like"/>
    <property type="match status" value="1"/>
</dbReference>
<evidence type="ECO:0000256" key="2">
    <source>
        <dbReference type="ARBA" id="ARBA00023015"/>
    </source>
</evidence>
<evidence type="ECO:0000256" key="3">
    <source>
        <dbReference type="ARBA" id="ARBA00023125"/>
    </source>
</evidence>
<dbReference type="PROSITE" id="PS50977">
    <property type="entry name" value="HTH_TETR_2"/>
    <property type="match status" value="1"/>
</dbReference>
<evidence type="ECO:0000313" key="8">
    <source>
        <dbReference type="Proteomes" id="UP000570517"/>
    </source>
</evidence>
<dbReference type="GO" id="GO:0000976">
    <property type="term" value="F:transcription cis-regulatory region binding"/>
    <property type="evidence" value="ECO:0007669"/>
    <property type="project" value="TreeGrafter"/>
</dbReference>
<reference evidence="7 8" key="1">
    <citation type="submission" date="2020-05" db="EMBL/GenBank/DDBJ databases">
        <title>Draft genome sequence of Mycobacterium hippocampi DL, isolated from European seabass, Dicentrarchus labrax, reared in fish farms.</title>
        <authorList>
            <person name="Stathopoulou P."/>
            <person name="Asimakis E."/>
            <person name="Tzokas K."/>
            <person name="Batargias C."/>
            <person name="Tsiamis G."/>
        </authorList>
    </citation>
    <scope>NUCLEOTIDE SEQUENCE [LARGE SCALE GENOMIC DNA]</scope>
    <source>
        <strain evidence="7 8">DL</strain>
    </source>
</reference>
<dbReference type="GO" id="GO:0045892">
    <property type="term" value="P:negative regulation of DNA-templated transcription"/>
    <property type="evidence" value="ECO:0007669"/>
    <property type="project" value="UniProtKB-ARBA"/>
</dbReference>
<keyword evidence="2" id="KW-0805">Transcription regulation</keyword>
<feature type="DNA-binding region" description="H-T-H motif" evidence="5">
    <location>
        <begin position="33"/>
        <end position="52"/>
    </location>
</feature>
<dbReference type="InterPro" id="IPR050109">
    <property type="entry name" value="HTH-type_TetR-like_transc_reg"/>
</dbReference>
<gene>
    <name evidence="7" type="ORF">HLY00_454</name>
</gene>
<protein>
    <recommendedName>
        <fullName evidence="6">HTH tetR-type domain-containing protein</fullName>
    </recommendedName>
</protein>
<evidence type="ECO:0000256" key="4">
    <source>
        <dbReference type="ARBA" id="ARBA00023163"/>
    </source>
</evidence>
<evidence type="ECO:0000256" key="1">
    <source>
        <dbReference type="ARBA" id="ARBA00011738"/>
    </source>
</evidence>
<name>A0A850PKU0_9MYCO</name>
<evidence type="ECO:0000256" key="5">
    <source>
        <dbReference type="PROSITE-ProRule" id="PRU00335"/>
    </source>
</evidence>
<evidence type="ECO:0000259" key="6">
    <source>
        <dbReference type="PROSITE" id="PS50977"/>
    </source>
</evidence>
<keyword evidence="3 5" id="KW-0238">DNA-binding</keyword>
<dbReference type="PANTHER" id="PTHR30055:SF174">
    <property type="entry name" value="TRANSCRIPTIONAL REGULATORY PROTEIN (PROBABLY TETR-FAMILY)-RELATED"/>
    <property type="match status" value="1"/>
</dbReference>
<dbReference type="InterPro" id="IPR001647">
    <property type="entry name" value="HTH_TetR"/>
</dbReference>
<dbReference type="Proteomes" id="UP000570517">
    <property type="component" value="Unassembled WGS sequence"/>
</dbReference>
<dbReference type="PRINTS" id="PR00455">
    <property type="entry name" value="HTHTETR"/>
</dbReference>
<dbReference type="Gene3D" id="1.10.357.10">
    <property type="entry name" value="Tetracycline Repressor, domain 2"/>
    <property type="match status" value="1"/>
</dbReference>
<organism evidence="7 8">
    <name type="scientific">Mycolicibacterium hippocampi</name>
    <dbReference type="NCBI Taxonomy" id="659824"/>
    <lineage>
        <taxon>Bacteria</taxon>
        <taxon>Bacillati</taxon>
        <taxon>Actinomycetota</taxon>
        <taxon>Actinomycetes</taxon>
        <taxon>Mycobacteriales</taxon>
        <taxon>Mycobacteriaceae</taxon>
        <taxon>Mycolicibacterium</taxon>
    </lineage>
</organism>
<dbReference type="AlphaFoldDB" id="A0A850PKU0"/>
<comment type="subunit">
    <text evidence="1">Homodimer.</text>
</comment>
<feature type="domain" description="HTH tetR-type" evidence="6">
    <location>
        <begin position="10"/>
        <end position="70"/>
    </location>
</feature>
<dbReference type="Pfam" id="PF00440">
    <property type="entry name" value="TetR_N"/>
    <property type="match status" value="1"/>
</dbReference>
<sequence length="201" mass="22150">MTANRRLASDDRRASLLEVAAQLFAERPYDDVSMEDVAARGGVSRALLYRHFPSKPKLFAAMYQQAADRLLHETAFDAGVPLAHQIKIGLDAHFDYFEANRYTVLAANRTLAGDPTIQAVINGELEALRSRMVSAAGLDDPTHQIVSTILMSWLVFVRVMSVDWLANNAVSRVQLRDICVGALLGALENTVDVTQPHTDTD</sequence>
<dbReference type="InterPro" id="IPR009057">
    <property type="entry name" value="Homeodomain-like_sf"/>
</dbReference>
<proteinExistence type="predicted"/>
<evidence type="ECO:0000313" key="7">
    <source>
        <dbReference type="EMBL" id="NVN49347.1"/>
    </source>
</evidence>
<dbReference type="FunFam" id="1.10.10.60:FF:000141">
    <property type="entry name" value="TetR family transcriptional regulator"/>
    <property type="match status" value="1"/>
</dbReference>
<keyword evidence="8" id="KW-1185">Reference proteome</keyword>
<keyword evidence="4" id="KW-0804">Transcription</keyword>
<dbReference type="RefSeq" id="WP_178357728.1">
    <property type="nucleotide sequence ID" value="NZ_JABFYL010000014.1"/>
</dbReference>
<comment type="caution">
    <text evidence="7">The sequence shown here is derived from an EMBL/GenBank/DDBJ whole genome shotgun (WGS) entry which is preliminary data.</text>
</comment>